<evidence type="ECO:0000313" key="3">
    <source>
        <dbReference type="Proteomes" id="UP000326565"/>
    </source>
</evidence>
<sequence length="964" mass="103925">MTTQPPPTIPPRPSRSPNQLGLAPTDVPKIPPRPAHLFDRSASPLRDSYAPSPLNEPPNSSGMSRSASQDVPQRPPSVTIPSLGEEGIEYEDLDMGNVSESHREGHHPSPAEMRNIGSDLKLHAPRPSLPSSSAKAKVQAVTRTDSRQAAAAGLGGAASPTPDEQPERPTRSLHSRASGSRAASSTSIDRRLSMNGDEHGIPEIGQRVPMYPNAGDVQAPSPSPYLSEPAGQRSGRNHNRTRSGREASLPPGSYGLHGHGVQHNDRFEKAWYEKHPEEYVKAEQGQYGPGVGSPRPDWALSSDDLNKIVRGSAVTGSGLGTSPAVTGTPEEEVGYIASDEYTHRLSSPPPDSRRSSRLAVESPLRKASLPSAGTEGQQETAAPKDATHRLEEPKVIHVDEPYHHLHHPDGFAQTPGPEEHTGLHGEGDVENEPILAADEVRPESAFQHPAISPTFGRRESMEFEGRSRTPSANHSRSNSRSTSQHNLPTLARFNSRDEREETHTPLEDVDEYEPLFPEDENAEKKPLSTAERFKQRPDSLTHRFPSQDIWEDSPNSLQLHTTVSTPDVPKREIFETPEQESFRRSQASRVDPHKVASQILESEGHHDKKSVSRPDIGKQRFPSRDIWEDAPESQKLVTTIEPSEDGEVKSPDVPTKPSISLRPQKRPQQAPPVDASMKPVISPTEKRQPPSIPDRPKPQVPSRPAKPVFPGNNGDSKEATAKAKPAVPARPGGSKIAALKAGFLSDLNSRLQLGPQAPPKPQEKAEESPTEKAPLSDARKGRARGPARRKPAAENVGTKLPTIPEVRITETLTVWQVGEDGSLVVGKERQADQKDAAAPDNTSSETNTMAPPIAKNTAGESADPQTVPLKVDPVPSSEPTAIATQPIFTNAAHTITSSPYTEGPAVAPMVKQEPEASSPAVPTEADADKRPSTSSAELPVEDLAEVAAATTNGKRPSEGNEGDC</sequence>
<proteinExistence type="predicted"/>
<feature type="compositionally biased region" description="Polar residues" evidence="1">
    <location>
        <begin position="553"/>
        <end position="565"/>
    </location>
</feature>
<protein>
    <submittedName>
        <fullName evidence="2">Altered inheritance of mitochondria protein 21</fullName>
    </submittedName>
</protein>
<feature type="compositionally biased region" description="Basic and acidic residues" evidence="1">
    <location>
        <begin position="494"/>
        <end position="506"/>
    </location>
</feature>
<feature type="compositionally biased region" description="Basic and acidic residues" evidence="1">
    <location>
        <begin position="188"/>
        <end position="201"/>
    </location>
</feature>
<name>A0A5N5WSN4_9EURO</name>
<organism evidence="2 3">
    <name type="scientific">Aspergillus leporis</name>
    <dbReference type="NCBI Taxonomy" id="41062"/>
    <lineage>
        <taxon>Eukaryota</taxon>
        <taxon>Fungi</taxon>
        <taxon>Dikarya</taxon>
        <taxon>Ascomycota</taxon>
        <taxon>Pezizomycotina</taxon>
        <taxon>Eurotiomycetes</taxon>
        <taxon>Eurotiomycetidae</taxon>
        <taxon>Eurotiales</taxon>
        <taxon>Aspergillaceae</taxon>
        <taxon>Aspergillus</taxon>
        <taxon>Aspergillus subgen. Circumdati</taxon>
    </lineage>
</organism>
<dbReference type="Proteomes" id="UP000326565">
    <property type="component" value="Unassembled WGS sequence"/>
</dbReference>
<feature type="compositionally biased region" description="Polar residues" evidence="1">
    <location>
        <begin position="840"/>
        <end position="849"/>
    </location>
</feature>
<feature type="compositionally biased region" description="Basic and acidic residues" evidence="1">
    <location>
        <begin position="456"/>
        <end position="467"/>
    </location>
</feature>
<feature type="compositionally biased region" description="Basic and acidic residues" evidence="1">
    <location>
        <begin position="417"/>
        <end position="427"/>
    </location>
</feature>
<dbReference type="Pfam" id="PF11489">
    <property type="entry name" value="Aim21"/>
    <property type="match status" value="1"/>
</dbReference>
<evidence type="ECO:0000313" key="2">
    <source>
        <dbReference type="EMBL" id="KAB8071536.1"/>
    </source>
</evidence>
<feature type="region of interest" description="Disordered" evidence="1">
    <location>
        <begin position="1"/>
        <end position="261"/>
    </location>
</feature>
<feature type="compositionally biased region" description="Pro residues" evidence="1">
    <location>
        <begin position="690"/>
        <end position="701"/>
    </location>
</feature>
<gene>
    <name evidence="2" type="ORF">BDV29DRAFT_17243</name>
</gene>
<feature type="compositionally biased region" description="Basic and acidic residues" evidence="1">
    <location>
        <begin position="602"/>
        <end position="627"/>
    </location>
</feature>
<feature type="region of interest" description="Disordered" evidence="1">
    <location>
        <begin position="312"/>
        <end position="733"/>
    </location>
</feature>
<feature type="compositionally biased region" description="Basic residues" evidence="1">
    <location>
        <begin position="781"/>
        <end position="790"/>
    </location>
</feature>
<keyword evidence="3" id="KW-1185">Reference proteome</keyword>
<feature type="compositionally biased region" description="Polar residues" evidence="1">
    <location>
        <begin position="468"/>
        <end position="487"/>
    </location>
</feature>
<feature type="region of interest" description="Disordered" evidence="1">
    <location>
        <begin position="749"/>
        <end position="798"/>
    </location>
</feature>
<feature type="compositionally biased region" description="Polar residues" evidence="1">
    <location>
        <begin position="877"/>
        <end position="900"/>
    </location>
</feature>
<dbReference type="AlphaFoldDB" id="A0A5N5WSN4"/>
<reference evidence="2 3" key="1">
    <citation type="submission" date="2019-04" db="EMBL/GenBank/DDBJ databases">
        <title>Friends and foes A comparative genomics study of 23 Aspergillus species from section Flavi.</title>
        <authorList>
            <consortium name="DOE Joint Genome Institute"/>
            <person name="Kjaerbolling I."/>
            <person name="Vesth T."/>
            <person name="Frisvad J.C."/>
            <person name="Nybo J.L."/>
            <person name="Theobald S."/>
            <person name="Kildgaard S."/>
            <person name="Isbrandt T."/>
            <person name="Kuo A."/>
            <person name="Sato A."/>
            <person name="Lyhne E.K."/>
            <person name="Kogle M.E."/>
            <person name="Wiebenga A."/>
            <person name="Kun R.S."/>
            <person name="Lubbers R.J."/>
            <person name="Makela M.R."/>
            <person name="Barry K."/>
            <person name="Chovatia M."/>
            <person name="Clum A."/>
            <person name="Daum C."/>
            <person name="Haridas S."/>
            <person name="He G."/>
            <person name="LaButti K."/>
            <person name="Lipzen A."/>
            <person name="Mondo S."/>
            <person name="Riley R."/>
            <person name="Salamov A."/>
            <person name="Simmons B.A."/>
            <person name="Magnuson J.K."/>
            <person name="Henrissat B."/>
            <person name="Mortensen U.H."/>
            <person name="Larsen T.O."/>
            <person name="Devries R.P."/>
            <person name="Grigoriev I.V."/>
            <person name="Machida M."/>
            <person name="Baker S.E."/>
            <person name="Andersen M.R."/>
        </authorList>
    </citation>
    <scope>NUCLEOTIDE SEQUENCE [LARGE SCALE GENOMIC DNA]</scope>
    <source>
        <strain evidence="2 3">CBS 151.66</strain>
    </source>
</reference>
<feature type="compositionally biased region" description="Polar residues" evidence="1">
    <location>
        <begin position="57"/>
        <end position="71"/>
    </location>
</feature>
<feature type="compositionally biased region" description="Basic and acidic residues" evidence="1">
    <location>
        <begin position="100"/>
        <end position="109"/>
    </location>
</feature>
<dbReference type="EMBL" id="ML732270">
    <property type="protein sequence ID" value="KAB8071536.1"/>
    <property type="molecule type" value="Genomic_DNA"/>
</dbReference>
<feature type="compositionally biased region" description="Basic and acidic residues" evidence="1">
    <location>
        <begin position="826"/>
        <end position="837"/>
    </location>
</feature>
<feature type="compositionally biased region" description="Basic and acidic residues" evidence="1">
    <location>
        <begin position="761"/>
        <end position="770"/>
    </location>
</feature>
<feature type="region of interest" description="Disordered" evidence="1">
    <location>
        <begin position="825"/>
        <end position="964"/>
    </location>
</feature>
<dbReference type="OrthoDB" id="5386574at2759"/>
<evidence type="ECO:0000256" key="1">
    <source>
        <dbReference type="SAM" id="MobiDB-lite"/>
    </source>
</evidence>
<feature type="compositionally biased region" description="Basic and acidic residues" evidence="1">
    <location>
        <begin position="522"/>
        <end position="541"/>
    </location>
</feature>
<feature type="compositionally biased region" description="Pro residues" evidence="1">
    <location>
        <begin position="1"/>
        <end position="14"/>
    </location>
</feature>
<feature type="compositionally biased region" description="Low complexity" evidence="1">
    <location>
        <begin position="175"/>
        <end position="187"/>
    </location>
</feature>
<accession>A0A5N5WSN4</accession>
<feature type="compositionally biased region" description="Basic and acidic residues" evidence="1">
    <location>
        <begin position="385"/>
        <end position="409"/>
    </location>
</feature>
<dbReference type="InterPro" id="IPR021582">
    <property type="entry name" value="Aim21"/>
</dbReference>
<feature type="compositionally biased region" description="Acidic residues" evidence="1">
    <location>
        <begin position="507"/>
        <end position="521"/>
    </location>
</feature>